<dbReference type="Proteomes" id="UP000286921">
    <property type="component" value="Unassembled WGS sequence"/>
</dbReference>
<dbReference type="GO" id="GO:0008061">
    <property type="term" value="F:chitin binding"/>
    <property type="evidence" value="ECO:0007669"/>
    <property type="project" value="UniProtKB-KW"/>
</dbReference>
<dbReference type="PANTHER" id="PTHR47700:SF2">
    <property type="entry name" value="CHITINASE"/>
    <property type="match status" value="1"/>
</dbReference>
<protein>
    <recommendedName>
        <fullName evidence="5">LysM domain-containing protein</fullName>
    </recommendedName>
</protein>
<dbReference type="InterPro" id="IPR053214">
    <property type="entry name" value="LysM12-like"/>
</dbReference>
<dbReference type="Gene3D" id="3.10.350.10">
    <property type="entry name" value="LysM domain"/>
    <property type="match status" value="1"/>
</dbReference>
<keyword evidence="1" id="KW-0147">Chitin-binding</keyword>
<dbReference type="STRING" id="105351.A0A401L762"/>
<keyword evidence="2" id="KW-0843">Virulence</keyword>
<gene>
    <name evidence="3" type="ORF">AAWM_10286</name>
</gene>
<dbReference type="EMBL" id="BDHI01000028">
    <property type="protein sequence ID" value="GCB27401.1"/>
    <property type="molecule type" value="Genomic_DNA"/>
</dbReference>
<evidence type="ECO:0000313" key="3">
    <source>
        <dbReference type="EMBL" id="GCB27401.1"/>
    </source>
</evidence>
<evidence type="ECO:0000256" key="1">
    <source>
        <dbReference type="ARBA" id="ARBA00022669"/>
    </source>
</evidence>
<reference evidence="3 4" key="1">
    <citation type="submission" date="2016-09" db="EMBL/GenBank/DDBJ databases">
        <title>Aspergillus awamori IFM 58123T.</title>
        <authorList>
            <person name="Kusuya Y."/>
            <person name="Shimizu M."/>
            <person name="Takahashi H."/>
            <person name="Yaguchi T."/>
        </authorList>
    </citation>
    <scope>NUCLEOTIDE SEQUENCE [LARGE SCALE GENOMIC DNA]</scope>
    <source>
        <strain evidence="3 4">IFM 58123</strain>
    </source>
</reference>
<dbReference type="AlphaFoldDB" id="A0A401L762"/>
<evidence type="ECO:0000313" key="4">
    <source>
        <dbReference type="Proteomes" id="UP000286921"/>
    </source>
</evidence>
<keyword evidence="4" id="KW-1185">Reference proteome</keyword>
<evidence type="ECO:0008006" key="5">
    <source>
        <dbReference type="Google" id="ProtNLM"/>
    </source>
</evidence>
<dbReference type="PANTHER" id="PTHR47700">
    <property type="entry name" value="V CHITINASE, PUTATIVE (AFU_ORTHOLOGUE AFUA_6G13720)-RELATED"/>
    <property type="match status" value="1"/>
</dbReference>
<name>A0A401L762_ASPAW</name>
<accession>A0A401L762</accession>
<dbReference type="InterPro" id="IPR036779">
    <property type="entry name" value="LysM_dom_sf"/>
</dbReference>
<comment type="caution">
    <text evidence="3">The sequence shown here is derived from an EMBL/GenBank/DDBJ whole genome shotgun (WGS) entry which is preliminary data.</text>
</comment>
<evidence type="ECO:0000256" key="2">
    <source>
        <dbReference type="ARBA" id="ARBA00023026"/>
    </source>
</evidence>
<organism evidence="3 4">
    <name type="scientific">Aspergillus awamori</name>
    <name type="common">Black koji mold</name>
    <dbReference type="NCBI Taxonomy" id="105351"/>
    <lineage>
        <taxon>Eukaryota</taxon>
        <taxon>Fungi</taxon>
        <taxon>Dikarya</taxon>
        <taxon>Ascomycota</taxon>
        <taxon>Pezizomycotina</taxon>
        <taxon>Eurotiomycetes</taxon>
        <taxon>Eurotiomycetidae</taxon>
        <taxon>Eurotiales</taxon>
        <taxon>Aspergillaceae</taxon>
        <taxon>Aspergillus</taxon>
    </lineage>
</organism>
<proteinExistence type="predicted"/>
<sequence length="174" mass="18707">MGVYIGSQYTKTGAAQLLSSFQDHQNLLDKYVASQLALEDCGDKSIGPEIIGVFIDATGNISAVPTAYGDGMEPNARPDPPDKNFGPTLPGMTSQTLSHRDTCSCTQAVAGDGSWSLAERCGIAQDDLDSYNPVSDICNTIKVGQIKFSNLHLIIISIYNIPDVIKIKDYNSEM</sequence>